<dbReference type="Pfam" id="PF04014">
    <property type="entry name" value="MazE_antitoxin"/>
    <property type="match status" value="1"/>
</dbReference>
<dbReference type="Gene3D" id="2.10.260.10">
    <property type="match status" value="1"/>
</dbReference>
<evidence type="ECO:0000256" key="1">
    <source>
        <dbReference type="PROSITE-ProRule" id="PRU01076"/>
    </source>
</evidence>
<accession>A0A1M7G6W1</accession>
<dbReference type="NCBIfam" id="TIGR01439">
    <property type="entry name" value="lp_hng_hel_AbrB"/>
    <property type="match status" value="1"/>
</dbReference>
<dbReference type="SUPFAM" id="SSF89447">
    <property type="entry name" value="AbrB/MazE/MraZ-like"/>
    <property type="match status" value="1"/>
</dbReference>
<feature type="domain" description="SpoVT-AbrB" evidence="2">
    <location>
        <begin position="5"/>
        <end position="50"/>
    </location>
</feature>
<dbReference type="OrthoDB" id="9782993at2"/>
<name>A0A1M7G6W1_9FIRM</name>
<dbReference type="InterPro" id="IPR007159">
    <property type="entry name" value="SpoVT-AbrB_dom"/>
</dbReference>
<dbReference type="PROSITE" id="PS51740">
    <property type="entry name" value="SPOVT_ABRB"/>
    <property type="match status" value="1"/>
</dbReference>
<gene>
    <name evidence="3" type="ORF">SAMN02746066_00866</name>
</gene>
<dbReference type="InterPro" id="IPR052731">
    <property type="entry name" value="B_subtilis_Trans_State_Reg"/>
</dbReference>
<keyword evidence="1" id="KW-0238">DNA-binding</keyword>
<dbReference type="GO" id="GO:0003677">
    <property type="term" value="F:DNA binding"/>
    <property type="evidence" value="ECO:0007669"/>
    <property type="project" value="UniProtKB-UniRule"/>
</dbReference>
<dbReference type="PANTHER" id="PTHR36432">
    <property type="match status" value="1"/>
</dbReference>
<dbReference type="Proteomes" id="UP000184038">
    <property type="component" value="Unassembled WGS sequence"/>
</dbReference>
<dbReference type="InterPro" id="IPR037914">
    <property type="entry name" value="SpoVT-AbrB_sf"/>
</dbReference>
<protein>
    <submittedName>
        <fullName evidence="3">Transcriptional pleiotropic regulator of transition state genes</fullName>
    </submittedName>
</protein>
<dbReference type="SMART" id="SM00966">
    <property type="entry name" value="SpoVT_AbrB"/>
    <property type="match status" value="1"/>
</dbReference>
<dbReference type="AlphaFoldDB" id="A0A1M7G6W1"/>
<dbReference type="RefSeq" id="WP_073283409.1">
    <property type="nucleotide sequence ID" value="NZ_FRCP01000006.1"/>
</dbReference>
<dbReference type="STRING" id="1120996.SAMN02746066_00866"/>
<keyword evidence="4" id="KW-1185">Reference proteome</keyword>
<evidence type="ECO:0000259" key="2">
    <source>
        <dbReference type="PROSITE" id="PS51740"/>
    </source>
</evidence>
<evidence type="ECO:0000313" key="3">
    <source>
        <dbReference type="EMBL" id="SHM11916.1"/>
    </source>
</evidence>
<dbReference type="EMBL" id="FRCP01000006">
    <property type="protein sequence ID" value="SHM11916.1"/>
    <property type="molecule type" value="Genomic_DNA"/>
</dbReference>
<dbReference type="PANTHER" id="PTHR36432:SF4">
    <property type="entry name" value="TRANSITION STATE REGULATOR ABH-RELATED"/>
    <property type="match status" value="1"/>
</dbReference>
<reference evidence="3 4" key="1">
    <citation type="submission" date="2016-11" db="EMBL/GenBank/DDBJ databases">
        <authorList>
            <person name="Jaros S."/>
            <person name="Januszkiewicz K."/>
            <person name="Wedrychowicz H."/>
        </authorList>
    </citation>
    <scope>NUCLEOTIDE SEQUENCE [LARGE SCALE GENOMIC DNA]</scope>
    <source>
        <strain evidence="3 4">DSM 15930</strain>
    </source>
</reference>
<evidence type="ECO:0000313" key="4">
    <source>
        <dbReference type="Proteomes" id="UP000184038"/>
    </source>
</evidence>
<sequence length="85" mass="9695">MKSTGIVRKLDELGRITLPIELRRTLGVSERDPLEIFVEEDRIILQKYEPTDIFTGDKNELFDFCGKKVSKESISQLAKLAGIIE</sequence>
<organism evidence="3 4">
    <name type="scientific">Anaerosporobacter mobilis DSM 15930</name>
    <dbReference type="NCBI Taxonomy" id="1120996"/>
    <lineage>
        <taxon>Bacteria</taxon>
        <taxon>Bacillati</taxon>
        <taxon>Bacillota</taxon>
        <taxon>Clostridia</taxon>
        <taxon>Lachnospirales</taxon>
        <taxon>Lachnospiraceae</taxon>
        <taxon>Anaerosporobacter</taxon>
    </lineage>
</organism>
<proteinExistence type="predicted"/>